<evidence type="ECO:0000259" key="1">
    <source>
        <dbReference type="PROSITE" id="PS51269"/>
    </source>
</evidence>
<dbReference type="CTD" id="29099"/>
<dbReference type="InterPro" id="IPR037360">
    <property type="entry name" value="COMMD9"/>
</dbReference>
<dbReference type="AlphaFoldDB" id="A0A913ZNH7"/>
<name>A0A913ZNH7_PATMI</name>
<dbReference type="InterPro" id="IPR017920">
    <property type="entry name" value="COMM"/>
</dbReference>
<sequence>MRICSCAPKLVKMTEVVDYDSLNLLLKASSKDLVVRLCDQAFLYRDLIHPPAEVVHKIAEGLTANDGEASKLLRSLGNLIRNVLYIGCTDATSVQAVFPGDFHKNLKDLLTSIFTKKLTTWRNRSVNSQISLPRLVDFDWRVDIKTSSDTLARMSVPTCVLQLKVQENATRVDDAPETSTMNVELSKETLDTMLDGLGKIRDQLSSVAQK</sequence>
<dbReference type="GeneID" id="119725556"/>
<accession>A0A913ZNH7</accession>
<protein>
    <recommendedName>
        <fullName evidence="1">COMM domain-containing protein</fullName>
    </recommendedName>
</protein>
<dbReference type="PANTHER" id="PTHR15663:SF4">
    <property type="entry name" value="COMM DOMAIN-CONTAINING PROTEIN 9"/>
    <property type="match status" value="1"/>
</dbReference>
<dbReference type="Pfam" id="PF07258">
    <property type="entry name" value="COMM_domain"/>
    <property type="match status" value="1"/>
</dbReference>
<evidence type="ECO:0000313" key="2">
    <source>
        <dbReference type="EnsemblMetazoa" id="XP_038052929.1"/>
    </source>
</evidence>
<dbReference type="EnsemblMetazoa" id="XM_038197001.1">
    <property type="protein sequence ID" value="XP_038052929.1"/>
    <property type="gene ID" value="LOC119725556"/>
</dbReference>
<dbReference type="PROSITE" id="PS51269">
    <property type="entry name" value="COMM"/>
    <property type="match status" value="1"/>
</dbReference>
<proteinExistence type="predicted"/>
<evidence type="ECO:0000313" key="3">
    <source>
        <dbReference type="Proteomes" id="UP000887568"/>
    </source>
</evidence>
<keyword evidence="3" id="KW-1185">Reference proteome</keyword>
<organism evidence="2 3">
    <name type="scientific">Patiria miniata</name>
    <name type="common">Bat star</name>
    <name type="synonym">Asterina miniata</name>
    <dbReference type="NCBI Taxonomy" id="46514"/>
    <lineage>
        <taxon>Eukaryota</taxon>
        <taxon>Metazoa</taxon>
        <taxon>Echinodermata</taxon>
        <taxon>Eleutherozoa</taxon>
        <taxon>Asterozoa</taxon>
        <taxon>Asteroidea</taxon>
        <taxon>Valvatacea</taxon>
        <taxon>Valvatida</taxon>
        <taxon>Asterinidae</taxon>
        <taxon>Patiria</taxon>
    </lineage>
</organism>
<dbReference type="PANTHER" id="PTHR15663">
    <property type="entry name" value="COMM DOMAIN-CONTAINING PROTEIN 9"/>
    <property type="match status" value="1"/>
</dbReference>
<dbReference type="InterPro" id="IPR048676">
    <property type="entry name" value="COMMD9_N"/>
</dbReference>
<dbReference type="OrthoDB" id="64318at2759"/>
<dbReference type="Pfam" id="PF20923">
    <property type="entry name" value="COMMD9_HN"/>
    <property type="match status" value="1"/>
</dbReference>
<feature type="domain" description="COMM" evidence="1">
    <location>
        <begin position="134"/>
        <end position="208"/>
    </location>
</feature>
<dbReference type="OMA" id="SHHVLFY"/>
<dbReference type="Proteomes" id="UP000887568">
    <property type="component" value="Unplaced"/>
</dbReference>
<reference evidence="2" key="1">
    <citation type="submission" date="2022-11" db="UniProtKB">
        <authorList>
            <consortium name="EnsemblMetazoa"/>
        </authorList>
    </citation>
    <scope>IDENTIFICATION</scope>
</reference>
<dbReference type="RefSeq" id="XP_038052929.1">
    <property type="nucleotide sequence ID" value="XM_038197001.1"/>
</dbReference>